<evidence type="ECO:0000313" key="3">
    <source>
        <dbReference type="EMBL" id="TBN04308.1"/>
    </source>
</evidence>
<reference evidence="3 4" key="1">
    <citation type="submission" date="2019-02" db="EMBL/GenBank/DDBJ databases">
        <title>Hyunsoonleella sp., isolated from marine sediment.</title>
        <authorList>
            <person name="Liu B.-T."/>
        </authorList>
    </citation>
    <scope>NUCLEOTIDE SEQUENCE [LARGE SCALE GENOMIC DNA]</scope>
    <source>
        <strain evidence="3 4">T58</strain>
    </source>
</reference>
<dbReference type="PANTHER" id="PTHR46268:SF6">
    <property type="entry name" value="UNIVERSAL STRESS PROTEIN UP12"/>
    <property type="match status" value="1"/>
</dbReference>
<dbReference type="OrthoDB" id="9788959at2"/>
<proteinExistence type="inferred from homology"/>
<organism evidence="3 4">
    <name type="scientific">Hyunsoonleella flava</name>
    <dbReference type="NCBI Taxonomy" id="2527939"/>
    <lineage>
        <taxon>Bacteria</taxon>
        <taxon>Pseudomonadati</taxon>
        <taxon>Bacteroidota</taxon>
        <taxon>Flavobacteriia</taxon>
        <taxon>Flavobacteriales</taxon>
        <taxon>Flavobacteriaceae</taxon>
    </lineage>
</organism>
<dbReference type="RefSeq" id="WP_130963778.1">
    <property type="nucleotide sequence ID" value="NZ_SIRT01000004.1"/>
</dbReference>
<comment type="caution">
    <text evidence="3">The sequence shown here is derived from an EMBL/GenBank/DDBJ whole genome shotgun (WGS) entry which is preliminary data.</text>
</comment>
<dbReference type="SUPFAM" id="SSF52402">
    <property type="entry name" value="Adenine nucleotide alpha hydrolases-like"/>
    <property type="match status" value="2"/>
</dbReference>
<evidence type="ECO:0000259" key="2">
    <source>
        <dbReference type="Pfam" id="PF00582"/>
    </source>
</evidence>
<dbReference type="InterPro" id="IPR006016">
    <property type="entry name" value="UspA"/>
</dbReference>
<dbReference type="Pfam" id="PF00582">
    <property type="entry name" value="Usp"/>
    <property type="match status" value="1"/>
</dbReference>
<dbReference type="AlphaFoldDB" id="A0A4Q9FE89"/>
<dbReference type="PANTHER" id="PTHR46268">
    <property type="entry name" value="STRESS RESPONSE PROTEIN NHAX"/>
    <property type="match status" value="1"/>
</dbReference>
<evidence type="ECO:0000256" key="1">
    <source>
        <dbReference type="ARBA" id="ARBA00008791"/>
    </source>
</evidence>
<name>A0A4Q9FE89_9FLAO</name>
<dbReference type="EMBL" id="SIRT01000004">
    <property type="protein sequence ID" value="TBN04308.1"/>
    <property type="molecule type" value="Genomic_DNA"/>
</dbReference>
<comment type="similarity">
    <text evidence="1">Belongs to the universal stress protein A family.</text>
</comment>
<keyword evidence="4" id="KW-1185">Reference proteome</keyword>
<gene>
    <name evidence="3" type="ORF">EYD45_06730</name>
</gene>
<feature type="domain" description="UspA" evidence="2">
    <location>
        <begin position="1"/>
        <end position="143"/>
    </location>
</feature>
<evidence type="ECO:0000313" key="4">
    <source>
        <dbReference type="Proteomes" id="UP000291142"/>
    </source>
</evidence>
<dbReference type="Proteomes" id="UP000291142">
    <property type="component" value="Unassembled WGS sequence"/>
</dbReference>
<dbReference type="Gene3D" id="3.40.50.12370">
    <property type="match status" value="1"/>
</dbReference>
<sequence length="297" mass="34075">MKTILYATDCTVNDASSLKYAYRFSSIMKADLHVLHVYEFPPISYLTIQHPDNLKKRMHREQMELLDKYCKTSLKNEFQQRPITTHVVESNSVSNSILRLSKILSPDLIFIGMKDSHSTRGYFSGNIANTLLESIEIPLLIIPNGMMYNTISTIVYATDFEEYDIVSLKKLVEIAKPFSALIEVIHVYKTNEEAPVKLLMEQFKDRVRKELSYPEIAFKTIASSKIKSGLLSILNRENANVLAMLERTHDWNLANLFHKDLVKDMESEISIPLLVFNKHSMSIENPVFSIDDGVMAY</sequence>
<protein>
    <submittedName>
        <fullName evidence="3">Universal stress protein</fullName>
    </submittedName>
</protein>
<accession>A0A4Q9FE89</accession>
<dbReference type="CDD" id="cd00293">
    <property type="entry name" value="USP-like"/>
    <property type="match status" value="1"/>
</dbReference>